<evidence type="ECO:0000313" key="1">
    <source>
        <dbReference type="WBParaSite" id="SCUD_0001200801-mRNA-1"/>
    </source>
</evidence>
<dbReference type="AlphaFoldDB" id="A0A183KAH5"/>
<accession>A0A183KAH5</accession>
<protein>
    <submittedName>
        <fullName evidence="1">Electron transfer flavoprotein subunit beta</fullName>
    </submittedName>
</protein>
<proteinExistence type="predicted"/>
<name>A0A183KAH5_9TREM</name>
<dbReference type="WBParaSite" id="SCUD_0001200801-mRNA-1">
    <property type="protein sequence ID" value="SCUD_0001200801-mRNA-1"/>
    <property type="gene ID" value="SCUD_0001200801"/>
</dbReference>
<reference evidence="1" key="1">
    <citation type="submission" date="2016-06" db="UniProtKB">
        <authorList>
            <consortium name="WormBaseParasite"/>
        </authorList>
    </citation>
    <scope>IDENTIFICATION</scope>
</reference>
<sequence>MVDVTVTVVVDPSSGQHNLDCRHNLSRSIKRDVIN</sequence>
<organism evidence="1">
    <name type="scientific">Schistosoma curassoni</name>
    <dbReference type="NCBI Taxonomy" id="6186"/>
    <lineage>
        <taxon>Eukaryota</taxon>
        <taxon>Metazoa</taxon>
        <taxon>Spiralia</taxon>
        <taxon>Lophotrochozoa</taxon>
        <taxon>Platyhelminthes</taxon>
        <taxon>Trematoda</taxon>
        <taxon>Digenea</taxon>
        <taxon>Strigeidida</taxon>
        <taxon>Schistosomatoidea</taxon>
        <taxon>Schistosomatidae</taxon>
        <taxon>Schistosoma</taxon>
    </lineage>
</organism>